<organism evidence="2 3">
    <name type="scientific">Dissophora globulifera</name>
    <dbReference type="NCBI Taxonomy" id="979702"/>
    <lineage>
        <taxon>Eukaryota</taxon>
        <taxon>Fungi</taxon>
        <taxon>Fungi incertae sedis</taxon>
        <taxon>Mucoromycota</taxon>
        <taxon>Mortierellomycotina</taxon>
        <taxon>Mortierellomycetes</taxon>
        <taxon>Mortierellales</taxon>
        <taxon>Mortierellaceae</taxon>
        <taxon>Dissophora</taxon>
    </lineage>
</organism>
<evidence type="ECO:0000313" key="2">
    <source>
        <dbReference type="EMBL" id="KAG0330577.1"/>
    </source>
</evidence>
<dbReference type="CDD" id="cd09917">
    <property type="entry name" value="F-box_SF"/>
    <property type="match status" value="1"/>
</dbReference>
<accession>A0A9P6V167</accession>
<dbReference type="Proteomes" id="UP000738325">
    <property type="component" value="Unassembled WGS sequence"/>
</dbReference>
<dbReference type="PROSITE" id="PS50181">
    <property type="entry name" value="FBOX"/>
    <property type="match status" value="1"/>
</dbReference>
<dbReference type="SUPFAM" id="SSF81383">
    <property type="entry name" value="F-box domain"/>
    <property type="match status" value="1"/>
</dbReference>
<comment type="caution">
    <text evidence="2">The sequence shown here is derived from an EMBL/GenBank/DDBJ whole genome shotgun (WGS) entry which is preliminary data.</text>
</comment>
<dbReference type="InterPro" id="IPR036047">
    <property type="entry name" value="F-box-like_dom_sf"/>
</dbReference>
<sequence>MTSPTPSTLPSLPTEVLESILPYLSQSDLTRCVRVSRAWHKSLVTYLWQTLTIRSNVQRRKIETDEAQKALRKYASFVRDLCIVLKQHNDQLLPAQQILVSDPGVIHIEVFATGLFHNLDSLELCSVDFKDVKFEQSQEILALARQNPRLRRLKIDISMDPRILMSMVTEYLPVLQDLDLGFIWRGDVKALLMNLPESIRAVRLRNAVYEAPRPAQNKTSAKSDVSATTARHHHALESFYIEGNLARQEEMILLPFLASCSRNLKSVRSTGLCLFENRKIASALSDLGIVSKKLSQNSLPQGISDVDLARLISSGSRWTNIDLRTLQIGPLAAAAIVDSCECLETLDIMNHSGPGLSGSHLQAILNKATPLRSLQAHWLLHANKITASDILSSQWATVSLEHMDLKIDVPRANETLPDNNAAIQASRNIQRQVLQRIGQQTNLKKLVIGGMATTPATGSFGHQRNCLEMTLESGLDELVHLRNLEELDFHHMDHRAGIPELEWMVTNLPRLRTLIGMLDTLIPPSNEVREWLRTHQPRWR</sequence>
<feature type="domain" description="F-box" evidence="1">
    <location>
        <begin position="6"/>
        <end position="51"/>
    </location>
</feature>
<keyword evidence="3" id="KW-1185">Reference proteome</keyword>
<dbReference type="Gene3D" id="3.80.10.10">
    <property type="entry name" value="Ribonuclease Inhibitor"/>
    <property type="match status" value="1"/>
</dbReference>
<gene>
    <name evidence="2" type="ORF">BGZ99_000048</name>
</gene>
<reference evidence="2" key="1">
    <citation type="journal article" date="2020" name="Fungal Divers.">
        <title>Resolving the Mortierellaceae phylogeny through synthesis of multi-gene phylogenetics and phylogenomics.</title>
        <authorList>
            <person name="Vandepol N."/>
            <person name="Liber J."/>
            <person name="Desiro A."/>
            <person name="Na H."/>
            <person name="Kennedy M."/>
            <person name="Barry K."/>
            <person name="Grigoriev I.V."/>
            <person name="Miller A.N."/>
            <person name="O'Donnell K."/>
            <person name="Stajich J.E."/>
            <person name="Bonito G."/>
        </authorList>
    </citation>
    <scope>NUCLEOTIDE SEQUENCE</scope>
    <source>
        <strain evidence="2">REB-010B</strain>
    </source>
</reference>
<dbReference type="Gene3D" id="1.20.1280.50">
    <property type="match status" value="1"/>
</dbReference>
<evidence type="ECO:0000313" key="3">
    <source>
        <dbReference type="Proteomes" id="UP000738325"/>
    </source>
</evidence>
<evidence type="ECO:0000259" key="1">
    <source>
        <dbReference type="PROSITE" id="PS50181"/>
    </source>
</evidence>
<dbReference type="OrthoDB" id="2366709at2759"/>
<dbReference type="InterPro" id="IPR001810">
    <property type="entry name" value="F-box_dom"/>
</dbReference>
<dbReference type="SUPFAM" id="SSF52047">
    <property type="entry name" value="RNI-like"/>
    <property type="match status" value="1"/>
</dbReference>
<dbReference type="InterPro" id="IPR032675">
    <property type="entry name" value="LRR_dom_sf"/>
</dbReference>
<name>A0A9P6V167_9FUNG</name>
<protein>
    <recommendedName>
        <fullName evidence="1">F-box domain-containing protein</fullName>
    </recommendedName>
</protein>
<dbReference type="EMBL" id="JAAAIP010000001">
    <property type="protein sequence ID" value="KAG0330577.1"/>
    <property type="molecule type" value="Genomic_DNA"/>
</dbReference>
<dbReference type="Pfam" id="PF12937">
    <property type="entry name" value="F-box-like"/>
    <property type="match status" value="1"/>
</dbReference>
<dbReference type="AlphaFoldDB" id="A0A9P6V167"/>
<proteinExistence type="predicted"/>